<sequence>MSATDDQVVVALTAYRNHIAAHNRRALEIYVPFAENSNPSDDMGLDDEEIAEARMDFMEHLVGDVRGQDGLETPRDVLSRYDELIPSLGLDGTLSLPESKEESIRKQDEFFSAIEDTLKARSLEEVRDSIEFPRQLGALAKQVGGLSGAGLPGSQNVDRVPFWWGLSETQEQYAARVKEPADFKNIVGLSGWEIAGGWESGSGQDADCWVLYCRKSKTNPWGWRYAVDMRDMGLEIFDTVPELLRWYRSFREPDLSSIPEYNESDVFSGTI</sequence>
<organism evidence="1 2">
    <name type="scientific">Seiridium unicorne</name>
    <dbReference type="NCBI Taxonomy" id="138068"/>
    <lineage>
        <taxon>Eukaryota</taxon>
        <taxon>Fungi</taxon>
        <taxon>Dikarya</taxon>
        <taxon>Ascomycota</taxon>
        <taxon>Pezizomycotina</taxon>
        <taxon>Sordariomycetes</taxon>
        <taxon>Xylariomycetidae</taxon>
        <taxon>Amphisphaeriales</taxon>
        <taxon>Sporocadaceae</taxon>
        <taxon>Seiridium</taxon>
    </lineage>
</organism>
<reference evidence="1 2" key="1">
    <citation type="journal article" date="2024" name="J. Plant Pathol.">
        <title>Sequence and assembly of the genome of Seiridium unicorne, isolate CBS 538.82, causal agent of cypress canker disease.</title>
        <authorList>
            <person name="Scali E."/>
            <person name="Rocca G.D."/>
            <person name="Danti R."/>
            <person name="Garbelotto M."/>
            <person name="Barberini S."/>
            <person name="Baroncelli R."/>
            <person name="Emiliani G."/>
        </authorList>
    </citation>
    <scope>NUCLEOTIDE SEQUENCE [LARGE SCALE GENOMIC DNA]</scope>
    <source>
        <strain evidence="1 2">BM-138-508</strain>
    </source>
</reference>
<comment type="caution">
    <text evidence="1">The sequence shown here is derived from an EMBL/GenBank/DDBJ whole genome shotgun (WGS) entry which is preliminary data.</text>
</comment>
<protein>
    <submittedName>
        <fullName evidence="1">Knr4/Smi1-like domain-containing protein</fullName>
    </submittedName>
</protein>
<gene>
    <name evidence="1" type="ORF">SUNI508_11825</name>
</gene>
<keyword evidence="2" id="KW-1185">Reference proteome</keyword>
<dbReference type="Proteomes" id="UP001408356">
    <property type="component" value="Unassembled WGS sequence"/>
</dbReference>
<evidence type="ECO:0000313" key="2">
    <source>
        <dbReference type="Proteomes" id="UP001408356"/>
    </source>
</evidence>
<evidence type="ECO:0000313" key="1">
    <source>
        <dbReference type="EMBL" id="KAK9413616.1"/>
    </source>
</evidence>
<accession>A0ABR2UGK6</accession>
<name>A0ABR2UGK6_9PEZI</name>
<dbReference type="EMBL" id="JARVKF010000437">
    <property type="protein sequence ID" value="KAK9413616.1"/>
    <property type="molecule type" value="Genomic_DNA"/>
</dbReference>
<proteinExistence type="predicted"/>